<dbReference type="Pfam" id="PF06693">
    <property type="entry name" value="DUF1190"/>
    <property type="match status" value="1"/>
</dbReference>
<organism evidence="3">
    <name type="scientific">Pseudomonas peradeniyensis</name>
    <dbReference type="NCBI Taxonomy" id="2745488"/>
    <lineage>
        <taxon>Bacteria</taxon>
        <taxon>Pseudomonadati</taxon>
        <taxon>Pseudomonadota</taxon>
        <taxon>Gammaproteobacteria</taxon>
        <taxon>Pseudomonadales</taxon>
        <taxon>Pseudomonadaceae</taxon>
        <taxon>Pseudomonas</taxon>
    </lineage>
</organism>
<dbReference type="AlphaFoldDB" id="A0A923G942"/>
<feature type="compositionally biased region" description="Low complexity" evidence="1">
    <location>
        <begin position="192"/>
        <end position="226"/>
    </location>
</feature>
<gene>
    <name evidence="3" type="ORF">HU751_12475</name>
</gene>
<name>A0A923G942_9PSED</name>
<sequence>MRRSSVKLVLASSLPLALTACSAPEETYTVSKRSNYTTVQACVDDKMPVDVCSDAYMEALADHRRVAPTYGDKAACEADFVPDYCQVTSDGRYMPRLGGFELAVSGEVSQSQVDAARAQVESSGQAVSGGSNFNGLLTGLLLGQMMSGGSRQYYSQPVYQYRDSRGDYRTTTLGQQIDQGKRFERSDQAQQSGGSYSSYYSGSSSGGSSYKSRTSTRSSVSSSISRGGFGSQATARSGWGGKSSGGFSFGG</sequence>
<reference evidence="3" key="1">
    <citation type="journal article" date="2020" name="Microorganisms">
        <title>Reliable Identification of Environmental Pseudomonas Isolates Using the rpoD Gene.</title>
        <authorList>
            <consortium name="The Broad Institute Genome Sequencing Platform"/>
            <person name="Girard L."/>
            <person name="Lood C."/>
            <person name="Rokni-Zadeh H."/>
            <person name="van Noort V."/>
            <person name="Lavigne R."/>
            <person name="De Mot R."/>
        </authorList>
    </citation>
    <scope>NUCLEOTIDE SEQUENCE</scope>
    <source>
        <strain evidence="3">BW13M1</strain>
    </source>
</reference>
<keyword evidence="2" id="KW-0732">Signal</keyword>
<dbReference type="InterPro" id="IPR009576">
    <property type="entry name" value="Biofilm_formation_YgiB"/>
</dbReference>
<comment type="caution">
    <text evidence="3">The sequence shown here is derived from an EMBL/GenBank/DDBJ whole genome shotgun (WGS) entry which is preliminary data.</text>
</comment>
<feature type="compositionally biased region" description="Gly residues" evidence="1">
    <location>
        <begin position="238"/>
        <end position="251"/>
    </location>
</feature>
<dbReference type="EMBL" id="JABWRJ010000014">
    <property type="protein sequence ID" value="MBC3446595.1"/>
    <property type="molecule type" value="Genomic_DNA"/>
</dbReference>
<proteinExistence type="predicted"/>
<feature type="region of interest" description="Disordered" evidence="1">
    <location>
        <begin position="174"/>
        <end position="251"/>
    </location>
</feature>
<protein>
    <submittedName>
        <fullName evidence="3">DUF1190 domain-containing protein</fullName>
    </submittedName>
</protein>
<feature type="chain" id="PRO_5037596182" evidence="2">
    <location>
        <begin position="23"/>
        <end position="251"/>
    </location>
</feature>
<accession>A0A923G942</accession>
<dbReference type="PROSITE" id="PS51257">
    <property type="entry name" value="PROKAR_LIPOPROTEIN"/>
    <property type="match status" value="1"/>
</dbReference>
<evidence type="ECO:0000256" key="2">
    <source>
        <dbReference type="SAM" id="SignalP"/>
    </source>
</evidence>
<evidence type="ECO:0000256" key="1">
    <source>
        <dbReference type="SAM" id="MobiDB-lite"/>
    </source>
</evidence>
<feature type="signal peptide" evidence="2">
    <location>
        <begin position="1"/>
        <end position="22"/>
    </location>
</feature>
<evidence type="ECO:0000313" key="3">
    <source>
        <dbReference type="EMBL" id="MBC3446595.1"/>
    </source>
</evidence>
<dbReference type="RefSeq" id="WP_186733430.1">
    <property type="nucleotide sequence ID" value="NZ_JABWRJ020000001.1"/>
</dbReference>
<reference evidence="3" key="2">
    <citation type="submission" date="2020-07" db="EMBL/GenBank/DDBJ databases">
        <authorList>
            <person name="Lood C."/>
            <person name="Girard L."/>
        </authorList>
    </citation>
    <scope>NUCLEOTIDE SEQUENCE</scope>
    <source>
        <strain evidence="3">BW13M1</strain>
    </source>
</reference>